<evidence type="ECO:0000313" key="9">
    <source>
        <dbReference type="Ensembl" id="ENSMLEP00000008631.1"/>
    </source>
</evidence>
<dbReference type="GO" id="GO:0000792">
    <property type="term" value="C:heterochromatin"/>
    <property type="evidence" value="ECO:0007669"/>
    <property type="project" value="UniProtKB-ARBA"/>
</dbReference>
<evidence type="ECO:0000313" key="10">
    <source>
        <dbReference type="Proteomes" id="UP000233140"/>
    </source>
</evidence>
<dbReference type="AlphaFoldDB" id="A0A2K5XZB2"/>
<dbReference type="InterPro" id="IPR051219">
    <property type="entry name" value="Heterochromatin_chromo-domain"/>
</dbReference>
<feature type="region of interest" description="Disordered" evidence="7">
    <location>
        <begin position="136"/>
        <end position="160"/>
    </location>
</feature>
<dbReference type="InterPro" id="IPR023779">
    <property type="entry name" value="Chromodomain_CS"/>
</dbReference>
<evidence type="ECO:0000256" key="1">
    <source>
        <dbReference type="ARBA" id="ARBA00004123"/>
    </source>
</evidence>
<name>A0A2K5XZB2_MANLE</name>
<protein>
    <recommendedName>
        <fullName evidence="8">Chromo domain-containing protein</fullName>
    </recommendedName>
</protein>
<dbReference type="InterPro" id="IPR008251">
    <property type="entry name" value="Chromo_shadow_dom"/>
</dbReference>
<reference evidence="9" key="1">
    <citation type="submission" date="2025-08" db="UniProtKB">
        <authorList>
            <consortium name="Ensembl"/>
        </authorList>
    </citation>
    <scope>IDENTIFICATION</scope>
</reference>
<evidence type="ECO:0000256" key="2">
    <source>
        <dbReference type="ARBA" id="ARBA00022499"/>
    </source>
</evidence>
<dbReference type="InterPro" id="IPR016197">
    <property type="entry name" value="Chromo-like_dom_sf"/>
</dbReference>
<evidence type="ECO:0000256" key="4">
    <source>
        <dbReference type="ARBA" id="ARBA00022737"/>
    </source>
</evidence>
<dbReference type="PROSITE" id="PS00598">
    <property type="entry name" value="CHROMO_1"/>
    <property type="match status" value="1"/>
</dbReference>
<dbReference type="STRING" id="9568.ENSMLEP00000008631"/>
<dbReference type="FunFam" id="2.40.50.40:FF:000009">
    <property type="entry name" value="chromobox protein homolog 1"/>
    <property type="match status" value="1"/>
</dbReference>
<keyword evidence="2" id="KW-1017">Isopeptide bond</keyword>
<keyword evidence="6" id="KW-0539">Nucleus</keyword>
<evidence type="ECO:0000259" key="8">
    <source>
        <dbReference type="PROSITE" id="PS50013"/>
    </source>
</evidence>
<dbReference type="Ensembl" id="ENSMLET00000032026.1">
    <property type="protein sequence ID" value="ENSMLEP00000008631.1"/>
    <property type="gene ID" value="ENSMLEG00000028521.1"/>
</dbReference>
<evidence type="ECO:0000256" key="5">
    <source>
        <dbReference type="ARBA" id="ARBA00022843"/>
    </source>
</evidence>
<dbReference type="GO" id="GO:0005634">
    <property type="term" value="C:nucleus"/>
    <property type="evidence" value="ECO:0007669"/>
    <property type="project" value="UniProtKB-SubCell"/>
</dbReference>
<keyword evidence="3" id="KW-0597">Phosphoprotein</keyword>
<keyword evidence="4" id="KW-0677">Repeat</keyword>
<dbReference type="GO" id="GO:0090734">
    <property type="term" value="C:site of DNA damage"/>
    <property type="evidence" value="ECO:0007669"/>
    <property type="project" value="UniProtKB-ARBA"/>
</dbReference>
<dbReference type="SMART" id="SM00298">
    <property type="entry name" value="CHROMO"/>
    <property type="match status" value="2"/>
</dbReference>
<dbReference type="PROSITE" id="PS50013">
    <property type="entry name" value="CHROMO_2"/>
    <property type="match status" value="2"/>
</dbReference>
<dbReference type="SMART" id="SM00300">
    <property type="entry name" value="ChSh"/>
    <property type="match status" value="1"/>
</dbReference>
<proteinExistence type="predicted"/>
<evidence type="ECO:0000256" key="7">
    <source>
        <dbReference type="SAM" id="MobiDB-lite"/>
    </source>
</evidence>
<dbReference type="SUPFAM" id="SSF54160">
    <property type="entry name" value="Chromo domain-like"/>
    <property type="match status" value="2"/>
</dbReference>
<accession>A0A2K5XZB2</accession>
<feature type="compositionally biased region" description="Basic and acidic residues" evidence="7">
    <location>
        <begin position="136"/>
        <end position="159"/>
    </location>
</feature>
<organism evidence="9 10">
    <name type="scientific">Mandrillus leucophaeus</name>
    <name type="common">Drill</name>
    <name type="synonym">Papio leucophaeus</name>
    <dbReference type="NCBI Taxonomy" id="9568"/>
    <lineage>
        <taxon>Eukaryota</taxon>
        <taxon>Metazoa</taxon>
        <taxon>Chordata</taxon>
        <taxon>Craniata</taxon>
        <taxon>Vertebrata</taxon>
        <taxon>Euteleostomi</taxon>
        <taxon>Mammalia</taxon>
        <taxon>Eutheria</taxon>
        <taxon>Euarchontoglires</taxon>
        <taxon>Primates</taxon>
        <taxon>Haplorrhini</taxon>
        <taxon>Catarrhini</taxon>
        <taxon>Cercopithecidae</taxon>
        <taxon>Cercopithecinae</taxon>
        <taxon>Mandrillus</taxon>
    </lineage>
</organism>
<dbReference type="Gene3D" id="2.40.50.40">
    <property type="match status" value="2"/>
</dbReference>
<keyword evidence="10" id="KW-1185">Reference proteome</keyword>
<feature type="domain" description="Chromo" evidence="8">
    <location>
        <begin position="165"/>
        <end position="223"/>
    </location>
</feature>
<dbReference type="GO" id="GO:0006974">
    <property type="term" value="P:DNA damage response"/>
    <property type="evidence" value="ECO:0007669"/>
    <property type="project" value="UniProtKB-ARBA"/>
</dbReference>
<evidence type="ECO:0000256" key="6">
    <source>
        <dbReference type="ARBA" id="ARBA00023242"/>
    </source>
</evidence>
<reference evidence="9" key="2">
    <citation type="submission" date="2025-09" db="UniProtKB">
        <authorList>
            <consortium name="Ensembl"/>
        </authorList>
    </citation>
    <scope>IDENTIFICATION</scope>
</reference>
<dbReference type="FunFam" id="2.40.50.40:FF:000007">
    <property type="entry name" value="Chromobox protein homolog 1"/>
    <property type="match status" value="1"/>
</dbReference>
<dbReference type="GeneTree" id="ENSGT00940000154152"/>
<dbReference type="Pfam" id="PF00385">
    <property type="entry name" value="Chromo"/>
    <property type="match status" value="1"/>
</dbReference>
<dbReference type="Proteomes" id="UP000233140">
    <property type="component" value="Unassembled WGS sequence"/>
</dbReference>
<evidence type="ECO:0000256" key="3">
    <source>
        <dbReference type="ARBA" id="ARBA00022553"/>
    </source>
</evidence>
<comment type="subcellular location">
    <subcellularLocation>
        <location evidence="1">Nucleus</location>
    </subcellularLocation>
</comment>
<dbReference type="InterPro" id="IPR023780">
    <property type="entry name" value="Chromo_domain"/>
</dbReference>
<dbReference type="InterPro" id="IPR000953">
    <property type="entry name" value="Chromo/chromo_shadow_dom"/>
</dbReference>
<keyword evidence="5" id="KW-0832">Ubl conjugation</keyword>
<dbReference type="Pfam" id="PF01393">
    <property type="entry name" value="Chromo_shadow"/>
    <property type="match status" value="1"/>
</dbReference>
<dbReference type="PANTHER" id="PTHR22812">
    <property type="entry name" value="CHROMOBOX PROTEIN"/>
    <property type="match status" value="1"/>
</dbReference>
<feature type="domain" description="Chromo" evidence="8">
    <location>
        <begin position="75"/>
        <end position="145"/>
    </location>
</feature>
<sequence>SRSPPTSSASLFCSAEGRAVVRGSTAATLAAFLSATPTADLTPPTPLWLLGAALSSITLYTRKLAHAMGKKQNKKKVEEVLEEEEQEYVVEKVLYPVVKGKVEYLLKWKGFSDEDNTWEPEENLDCPDLMSEHKANYDSEDKGEESKPKEKKEESEKSRVFAWGLEPEQIIGATDSTGEFMFLMKGKNSDEADLVPAKEVNVKCPRVVIPFYEERLTWRSYPKEDDDKKDDKN</sequence>